<dbReference type="RefSeq" id="WP_123234118.1">
    <property type="nucleotide sequence ID" value="NZ_RJSG01000002.1"/>
</dbReference>
<dbReference type="EMBL" id="RJSG01000002">
    <property type="protein sequence ID" value="RNL79615.1"/>
    <property type="molecule type" value="Genomic_DNA"/>
</dbReference>
<dbReference type="OrthoDB" id="3693788at2"/>
<dbReference type="Proteomes" id="UP000277094">
    <property type="component" value="Unassembled WGS sequence"/>
</dbReference>
<evidence type="ECO:0000256" key="1">
    <source>
        <dbReference type="SAM" id="Phobius"/>
    </source>
</evidence>
<evidence type="ECO:0000313" key="2">
    <source>
        <dbReference type="EMBL" id="RNL79615.1"/>
    </source>
</evidence>
<accession>A0A3N0DVH1</accession>
<dbReference type="AlphaFoldDB" id="A0A3N0DVH1"/>
<evidence type="ECO:0008006" key="4">
    <source>
        <dbReference type="Google" id="ProtNLM"/>
    </source>
</evidence>
<gene>
    <name evidence="2" type="ORF">EFL95_11630</name>
</gene>
<comment type="caution">
    <text evidence="2">The sequence shown here is derived from an EMBL/GenBank/DDBJ whole genome shotgun (WGS) entry which is preliminary data.</text>
</comment>
<sequence length="103" mass="11921">MIRKAAGIGGGILFLFVRGILLWLLLAFSVLVWLVGLVLWPAIRLFGEHVPVSQLYYSRWATYLLDALLTRVLPWDNAPWPWQVDVRRSRINSWSDAFDWPLA</sequence>
<protein>
    <recommendedName>
        <fullName evidence="4">DUF4389 domain-containing protein</fullName>
    </recommendedName>
</protein>
<proteinExistence type="predicted"/>
<feature type="transmembrane region" description="Helical" evidence="1">
    <location>
        <begin position="12"/>
        <end position="40"/>
    </location>
</feature>
<keyword evidence="1" id="KW-0812">Transmembrane</keyword>
<keyword evidence="1" id="KW-0472">Membrane</keyword>
<evidence type="ECO:0000313" key="3">
    <source>
        <dbReference type="Proteomes" id="UP000277094"/>
    </source>
</evidence>
<keyword evidence="1" id="KW-1133">Transmembrane helix</keyword>
<reference evidence="2 3" key="1">
    <citation type="submission" date="2018-11" db="EMBL/GenBank/DDBJ databases">
        <authorList>
            <person name="Li F."/>
        </authorList>
    </citation>
    <scope>NUCLEOTIDE SEQUENCE [LARGE SCALE GENOMIC DNA]</scope>
    <source>
        <strain evidence="2 3">KIS18-7</strain>
    </source>
</reference>
<organism evidence="2 3">
    <name type="scientific">Nocardioides marmorisolisilvae</name>
    <dbReference type="NCBI Taxonomy" id="1542737"/>
    <lineage>
        <taxon>Bacteria</taxon>
        <taxon>Bacillati</taxon>
        <taxon>Actinomycetota</taxon>
        <taxon>Actinomycetes</taxon>
        <taxon>Propionibacteriales</taxon>
        <taxon>Nocardioidaceae</taxon>
        <taxon>Nocardioides</taxon>
    </lineage>
</organism>
<name>A0A3N0DVH1_9ACTN</name>
<keyword evidence="3" id="KW-1185">Reference proteome</keyword>